<sequence length="57" mass="6356">MASNSRTFSEYVLAYAAKGAGEIDHIYYFTGEYNGLENLSAEELTEETQGSVLLWSK</sequence>
<comment type="caution">
    <text evidence="1">The sequence shown here is derived from an EMBL/GenBank/DDBJ whole genome shotgun (WGS) entry which is preliminary data.</text>
</comment>
<organism evidence="1 2">
    <name type="scientific">Desulfitobacterium hafniense DP7</name>
    <dbReference type="NCBI Taxonomy" id="537010"/>
    <lineage>
        <taxon>Bacteria</taxon>
        <taxon>Bacillati</taxon>
        <taxon>Bacillota</taxon>
        <taxon>Clostridia</taxon>
        <taxon>Eubacteriales</taxon>
        <taxon>Desulfitobacteriaceae</taxon>
        <taxon>Desulfitobacterium</taxon>
    </lineage>
</organism>
<evidence type="ECO:0000313" key="1">
    <source>
        <dbReference type="EMBL" id="EHL07797.1"/>
    </source>
</evidence>
<evidence type="ECO:0000313" key="2">
    <source>
        <dbReference type="Proteomes" id="UP000004416"/>
    </source>
</evidence>
<proteinExistence type="predicted"/>
<reference evidence="1 2" key="1">
    <citation type="submission" date="2011-08" db="EMBL/GenBank/DDBJ databases">
        <authorList>
            <person name="Weinstock G."/>
            <person name="Sodergren E."/>
            <person name="Clifton S."/>
            <person name="Fulton L."/>
            <person name="Fulton B."/>
            <person name="Courtney L."/>
            <person name="Fronick C."/>
            <person name="Harrison M."/>
            <person name="Strong C."/>
            <person name="Farmer C."/>
            <person name="Delahaunty K."/>
            <person name="Markovic C."/>
            <person name="Hall O."/>
            <person name="Minx P."/>
            <person name="Tomlinson C."/>
            <person name="Mitreva M."/>
            <person name="Hou S."/>
            <person name="Chen J."/>
            <person name="Wollam A."/>
            <person name="Pepin K.H."/>
            <person name="Johnson M."/>
            <person name="Bhonagiri V."/>
            <person name="Zhang X."/>
            <person name="Suruliraj S."/>
            <person name="Warren W."/>
            <person name="Chinwalla A."/>
            <person name="Mardis E.R."/>
            <person name="Wilson R.K."/>
        </authorList>
    </citation>
    <scope>NUCLEOTIDE SEQUENCE [LARGE SCALE GENOMIC DNA]</scope>
    <source>
        <strain evidence="1 2">DP7</strain>
    </source>
</reference>
<dbReference type="PATRIC" id="fig|537010.4.peg.1380"/>
<dbReference type="Proteomes" id="UP000004416">
    <property type="component" value="Unassembled WGS sequence"/>
</dbReference>
<dbReference type="HOGENOM" id="CLU_2989219_0_0_9"/>
<protein>
    <submittedName>
        <fullName evidence="1">Uncharacterized protein</fullName>
    </submittedName>
</protein>
<gene>
    <name evidence="1" type="ORF">HMPREF0322_01486</name>
</gene>
<name>G9XKK3_DESHA</name>
<dbReference type="AlphaFoldDB" id="G9XKK3"/>
<dbReference type="RefSeq" id="WP_005810571.1">
    <property type="nucleotide sequence ID" value="NZ_JH414457.1"/>
</dbReference>
<accession>G9XKK3</accession>
<dbReference type="EMBL" id="AFZX01000033">
    <property type="protein sequence ID" value="EHL07797.1"/>
    <property type="molecule type" value="Genomic_DNA"/>
</dbReference>